<dbReference type="Gene3D" id="3.30.450.40">
    <property type="match status" value="1"/>
</dbReference>
<dbReference type="Gene3D" id="1.10.287.130">
    <property type="match status" value="1"/>
</dbReference>
<dbReference type="SUPFAM" id="SSF47384">
    <property type="entry name" value="Homodimeric domain of signal transducing histidine kinase"/>
    <property type="match status" value="1"/>
</dbReference>
<dbReference type="PANTHER" id="PTHR42878">
    <property type="entry name" value="TWO-COMPONENT HISTIDINE KINASE"/>
    <property type="match status" value="1"/>
</dbReference>
<keyword evidence="4" id="KW-0808">Transferase</keyword>
<proteinExistence type="predicted"/>
<dbReference type="GO" id="GO:0030295">
    <property type="term" value="F:protein kinase activator activity"/>
    <property type="evidence" value="ECO:0007669"/>
    <property type="project" value="TreeGrafter"/>
</dbReference>
<dbReference type="CDD" id="cd00082">
    <property type="entry name" value="HisKA"/>
    <property type="match status" value="1"/>
</dbReference>
<dbReference type="InterPro" id="IPR003594">
    <property type="entry name" value="HATPase_dom"/>
</dbReference>
<organism evidence="10 11">
    <name type="scientific">Xylophilus rhododendri</name>
    <dbReference type="NCBI Taxonomy" id="2697032"/>
    <lineage>
        <taxon>Bacteria</taxon>
        <taxon>Pseudomonadati</taxon>
        <taxon>Pseudomonadota</taxon>
        <taxon>Betaproteobacteria</taxon>
        <taxon>Burkholderiales</taxon>
        <taxon>Xylophilus</taxon>
    </lineage>
</organism>
<dbReference type="InterPro" id="IPR036890">
    <property type="entry name" value="HATPase_C_sf"/>
</dbReference>
<dbReference type="InterPro" id="IPR004358">
    <property type="entry name" value="Sig_transdc_His_kin-like_C"/>
</dbReference>
<keyword evidence="3" id="KW-0597">Phosphoprotein</keyword>
<reference evidence="10 11" key="1">
    <citation type="submission" date="2020-01" db="EMBL/GenBank/DDBJ databases">
        <title>Genome sequencing of strain KACC 21265.</title>
        <authorList>
            <person name="Heo J."/>
            <person name="Kim S.-J."/>
            <person name="Kim J.-S."/>
            <person name="Hong S.-B."/>
            <person name="Kwon S.-W."/>
        </authorList>
    </citation>
    <scope>NUCLEOTIDE SEQUENCE [LARGE SCALE GENOMIC DNA]</scope>
    <source>
        <strain evidence="10 11">KACC 21265</strain>
    </source>
</reference>
<dbReference type="InterPro" id="IPR036097">
    <property type="entry name" value="HisK_dim/P_sf"/>
</dbReference>
<accession>A0A857J160</accession>
<evidence type="ECO:0000313" key="11">
    <source>
        <dbReference type="Proteomes" id="UP000464787"/>
    </source>
</evidence>
<evidence type="ECO:0000256" key="8">
    <source>
        <dbReference type="ARBA" id="ARBA00023012"/>
    </source>
</evidence>
<dbReference type="Proteomes" id="UP000464787">
    <property type="component" value="Chromosome"/>
</dbReference>
<dbReference type="InterPro" id="IPR003661">
    <property type="entry name" value="HisK_dim/P_dom"/>
</dbReference>
<dbReference type="SMART" id="SM00387">
    <property type="entry name" value="HATPase_c"/>
    <property type="match status" value="1"/>
</dbReference>
<evidence type="ECO:0000256" key="1">
    <source>
        <dbReference type="ARBA" id="ARBA00000085"/>
    </source>
</evidence>
<keyword evidence="6" id="KW-0418">Kinase</keyword>
<dbReference type="AlphaFoldDB" id="A0A857J160"/>
<dbReference type="GO" id="GO:0000156">
    <property type="term" value="F:phosphorelay response regulator activity"/>
    <property type="evidence" value="ECO:0007669"/>
    <property type="project" value="TreeGrafter"/>
</dbReference>
<dbReference type="KEGG" id="xyk:GT347_02720"/>
<dbReference type="InterPro" id="IPR003018">
    <property type="entry name" value="GAF"/>
</dbReference>
<sequence length="401" mass="43258">MEIQLNQDADRSLATITGIKVINPILEIVRAQTGMRFAAIAWVTATRWRACAVLDGAGLGVRVGDELDVDTTICKDVLSTRQMVAFDDALADPFYSTHHTPRLYGFRAYVSVPIILADGTHFGNLCALDPEPRDATSERARAVLQSTAEILARLIDEEEAISRTRLALVQERDMAGARERFLAVVAHDLRNPLFTMHTAAELMLRGAEPAAAKLGARLKSSAARMTRLIDDLVDFSRGRAGAAMTVTQALHTDLAEFLEAVVDEARDGHPDRVIESSLDYPAAVRCDPDRLQQLLSNLLGNAIAYGDARSPIAVQGFVEDGRVVLEVRNWGAVIAPEVLERVFDAFYRGSTAGDSSMGLGLNICLQIAQAHGGRLSASSSATAGTRFRLEFALDGSSLAAG</sequence>
<dbReference type="EMBL" id="CP047650">
    <property type="protein sequence ID" value="QHI96993.1"/>
    <property type="molecule type" value="Genomic_DNA"/>
</dbReference>
<keyword evidence="8" id="KW-0902">Two-component regulatory system</keyword>
<evidence type="ECO:0000256" key="3">
    <source>
        <dbReference type="ARBA" id="ARBA00022553"/>
    </source>
</evidence>
<dbReference type="InterPro" id="IPR050351">
    <property type="entry name" value="BphY/WalK/GraS-like"/>
</dbReference>
<dbReference type="EC" id="2.7.13.3" evidence="2"/>
<dbReference type="GO" id="GO:0007234">
    <property type="term" value="P:osmosensory signaling via phosphorelay pathway"/>
    <property type="evidence" value="ECO:0007669"/>
    <property type="project" value="TreeGrafter"/>
</dbReference>
<dbReference type="CDD" id="cd00075">
    <property type="entry name" value="HATPase"/>
    <property type="match status" value="1"/>
</dbReference>
<evidence type="ECO:0000313" key="10">
    <source>
        <dbReference type="EMBL" id="QHI96993.1"/>
    </source>
</evidence>
<dbReference type="SMART" id="SM00065">
    <property type="entry name" value="GAF"/>
    <property type="match status" value="1"/>
</dbReference>
<dbReference type="RefSeq" id="WP_160550511.1">
    <property type="nucleotide sequence ID" value="NZ_CP047650.1"/>
</dbReference>
<dbReference type="GO" id="GO:0000155">
    <property type="term" value="F:phosphorelay sensor kinase activity"/>
    <property type="evidence" value="ECO:0007669"/>
    <property type="project" value="InterPro"/>
</dbReference>
<dbReference type="SUPFAM" id="SSF55781">
    <property type="entry name" value="GAF domain-like"/>
    <property type="match status" value="1"/>
</dbReference>
<keyword evidence="5" id="KW-0547">Nucleotide-binding</keyword>
<evidence type="ECO:0000256" key="7">
    <source>
        <dbReference type="ARBA" id="ARBA00022840"/>
    </source>
</evidence>
<evidence type="ECO:0000256" key="6">
    <source>
        <dbReference type="ARBA" id="ARBA00022777"/>
    </source>
</evidence>
<dbReference type="PROSITE" id="PS50109">
    <property type="entry name" value="HIS_KIN"/>
    <property type="match status" value="1"/>
</dbReference>
<dbReference type="InterPro" id="IPR029016">
    <property type="entry name" value="GAF-like_dom_sf"/>
</dbReference>
<evidence type="ECO:0000259" key="9">
    <source>
        <dbReference type="PROSITE" id="PS50109"/>
    </source>
</evidence>
<keyword evidence="7" id="KW-0067">ATP-binding</keyword>
<dbReference type="Pfam" id="PF02518">
    <property type="entry name" value="HATPase_c"/>
    <property type="match status" value="1"/>
</dbReference>
<dbReference type="Pfam" id="PF01590">
    <property type="entry name" value="GAF"/>
    <property type="match status" value="1"/>
</dbReference>
<name>A0A857J160_9BURK</name>
<gene>
    <name evidence="10" type="ORF">GT347_02720</name>
</gene>
<dbReference type="PANTHER" id="PTHR42878:SF7">
    <property type="entry name" value="SENSOR HISTIDINE KINASE GLRK"/>
    <property type="match status" value="1"/>
</dbReference>
<evidence type="ECO:0000256" key="2">
    <source>
        <dbReference type="ARBA" id="ARBA00012438"/>
    </source>
</evidence>
<dbReference type="SMART" id="SM00388">
    <property type="entry name" value="HisKA"/>
    <property type="match status" value="1"/>
</dbReference>
<comment type="catalytic activity">
    <reaction evidence="1">
        <text>ATP + protein L-histidine = ADP + protein N-phospho-L-histidine.</text>
        <dbReference type="EC" id="2.7.13.3"/>
    </reaction>
</comment>
<dbReference type="Gene3D" id="3.30.565.10">
    <property type="entry name" value="Histidine kinase-like ATPase, C-terminal domain"/>
    <property type="match status" value="1"/>
</dbReference>
<dbReference type="PRINTS" id="PR00344">
    <property type="entry name" value="BCTRLSENSOR"/>
</dbReference>
<protein>
    <recommendedName>
        <fullName evidence="2">histidine kinase</fullName>
        <ecNumber evidence="2">2.7.13.3</ecNumber>
    </recommendedName>
</protein>
<keyword evidence="11" id="KW-1185">Reference proteome</keyword>
<dbReference type="Pfam" id="PF00512">
    <property type="entry name" value="HisKA"/>
    <property type="match status" value="1"/>
</dbReference>
<dbReference type="GO" id="GO:0005524">
    <property type="term" value="F:ATP binding"/>
    <property type="evidence" value="ECO:0007669"/>
    <property type="project" value="UniProtKB-KW"/>
</dbReference>
<dbReference type="SUPFAM" id="SSF55874">
    <property type="entry name" value="ATPase domain of HSP90 chaperone/DNA topoisomerase II/histidine kinase"/>
    <property type="match status" value="1"/>
</dbReference>
<dbReference type="InterPro" id="IPR005467">
    <property type="entry name" value="His_kinase_dom"/>
</dbReference>
<evidence type="ECO:0000256" key="5">
    <source>
        <dbReference type="ARBA" id="ARBA00022741"/>
    </source>
</evidence>
<feature type="domain" description="Histidine kinase" evidence="9">
    <location>
        <begin position="184"/>
        <end position="395"/>
    </location>
</feature>
<evidence type="ECO:0000256" key="4">
    <source>
        <dbReference type="ARBA" id="ARBA00022679"/>
    </source>
</evidence>